<reference evidence="1" key="1">
    <citation type="submission" date="2022-06" db="EMBL/GenBank/DDBJ databases">
        <title>Nostosin G and Spiroidesin B from the Cyanobacterium Dolichospermum sp. NIES-1697.</title>
        <authorList>
            <person name="Phan C.-S."/>
            <person name="Mehjabin J.J."/>
            <person name="Anas A.R.J."/>
            <person name="Hayasaka M."/>
            <person name="Onoki R."/>
            <person name="Wang J."/>
            <person name="Umezawa T."/>
            <person name="Washio K."/>
            <person name="Morikawa M."/>
            <person name="Okino T."/>
        </authorList>
    </citation>
    <scope>NUCLEOTIDE SEQUENCE</scope>
    <source>
        <strain evidence="1">NIES-1697</strain>
    </source>
</reference>
<name>A0ABY5M3E7_9CYAN</name>
<organism evidence="1 2">
    <name type="scientific">Dolichospermum heterosporum TAC447</name>
    <dbReference type="NCBI Taxonomy" id="747523"/>
    <lineage>
        <taxon>Bacteria</taxon>
        <taxon>Bacillati</taxon>
        <taxon>Cyanobacteriota</taxon>
        <taxon>Cyanophyceae</taxon>
        <taxon>Nostocales</taxon>
        <taxon>Aphanizomenonaceae</taxon>
        <taxon>Dolichospermum</taxon>
        <taxon>Dolichospermum heterosporum</taxon>
    </lineage>
</organism>
<gene>
    <name evidence="1" type="ORF">NG743_11615</name>
</gene>
<accession>A0ABY5M3E7</accession>
<dbReference type="EMBL" id="CP099464">
    <property type="protein sequence ID" value="UUO17571.1"/>
    <property type="molecule type" value="Genomic_DNA"/>
</dbReference>
<sequence length="97" mass="10997">MYSTNPHQELLQAISNLSDSETLRRNQQIPLVLQFISSLETPVNNYPTSAKTVLERMGGYPKFLLEGSGDLSDRDVRKKAIADRIQAKHQTRTHEDS</sequence>
<evidence type="ECO:0000313" key="2">
    <source>
        <dbReference type="Proteomes" id="UP001057561"/>
    </source>
</evidence>
<evidence type="ECO:0000313" key="1">
    <source>
        <dbReference type="EMBL" id="UUO17571.1"/>
    </source>
</evidence>
<proteinExistence type="predicted"/>
<protein>
    <submittedName>
        <fullName evidence="1">Uncharacterized protein</fullName>
    </submittedName>
</protein>
<keyword evidence="2" id="KW-1185">Reference proteome</keyword>
<dbReference type="RefSeq" id="WP_228044016.1">
    <property type="nucleotide sequence ID" value="NZ_CP099464.1"/>
</dbReference>
<dbReference type="Proteomes" id="UP001057561">
    <property type="component" value="Chromosome"/>
</dbReference>